<keyword evidence="3" id="KW-1185">Reference proteome</keyword>
<accession>A0A4Q0P9T3</accession>
<dbReference type="Pfam" id="PF13439">
    <property type="entry name" value="Glyco_transf_4"/>
    <property type="match status" value="1"/>
</dbReference>
<comment type="caution">
    <text evidence="2">The sequence shown here is derived from an EMBL/GenBank/DDBJ whole genome shotgun (WGS) entry which is preliminary data.</text>
</comment>
<protein>
    <submittedName>
        <fullName evidence="2">Glycosyl transferase family 4</fullName>
    </submittedName>
</protein>
<dbReference type="Proteomes" id="UP000289238">
    <property type="component" value="Unassembled WGS sequence"/>
</dbReference>
<dbReference type="EMBL" id="QOVM01000002">
    <property type="protein sequence ID" value="RXG23570.1"/>
    <property type="molecule type" value="Genomic_DNA"/>
</dbReference>
<dbReference type="Gene3D" id="3.40.50.2000">
    <property type="entry name" value="Glycogen Phosphorylase B"/>
    <property type="match status" value="2"/>
</dbReference>
<dbReference type="GO" id="GO:0016757">
    <property type="term" value="F:glycosyltransferase activity"/>
    <property type="evidence" value="ECO:0007669"/>
    <property type="project" value="UniProtKB-ARBA"/>
</dbReference>
<dbReference type="AlphaFoldDB" id="A0A4Q0P9T3"/>
<dbReference type="SUPFAM" id="SSF53756">
    <property type="entry name" value="UDP-Glycosyltransferase/glycogen phosphorylase"/>
    <property type="match status" value="1"/>
</dbReference>
<dbReference type="InterPro" id="IPR028098">
    <property type="entry name" value="Glyco_trans_4-like_N"/>
</dbReference>
<evidence type="ECO:0000313" key="2">
    <source>
        <dbReference type="EMBL" id="RXG23570.1"/>
    </source>
</evidence>
<reference evidence="2 3" key="1">
    <citation type="submission" date="2018-07" db="EMBL/GenBank/DDBJ databases">
        <title>Leeuwenhoekiella genomics.</title>
        <authorList>
            <person name="Tahon G."/>
            <person name="Willems A."/>
        </authorList>
    </citation>
    <scope>NUCLEOTIDE SEQUENCE [LARGE SCALE GENOMIC DNA]</scope>
    <source>
        <strain evidence="2 3">LMG 22550</strain>
    </source>
</reference>
<gene>
    <name evidence="2" type="ORF">DSM00_1185</name>
</gene>
<name>A0A4Q0P9T3_9FLAO</name>
<dbReference type="OrthoDB" id="9794575at2"/>
<organism evidence="2 3">
    <name type="scientific">Leeuwenhoekiella aequorea</name>
    <dbReference type="NCBI Taxonomy" id="283736"/>
    <lineage>
        <taxon>Bacteria</taxon>
        <taxon>Pseudomonadati</taxon>
        <taxon>Bacteroidota</taxon>
        <taxon>Flavobacteriia</taxon>
        <taxon>Flavobacteriales</taxon>
        <taxon>Flavobacteriaceae</taxon>
        <taxon>Leeuwenhoekiella</taxon>
    </lineage>
</organism>
<evidence type="ECO:0000313" key="3">
    <source>
        <dbReference type="Proteomes" id="UP000289238"/>
    </source>
</evidence>
<dbReference type="CDD" id="cd03794">
    <property type="entry name" value="GT4_WbuB-like"/>
    <property type="match status" value="1"/>
</dbReference>
<evidence type="ECO:0000259" key="1">
    <source>
        <dbReference type="Pfam" id="PF13439"/>
    </source>
</evidence>
<proteinExistence type="predicted"/>
<dbReference type="RefSeq" id="WP_128757087.1">
    <property type="nucleotide sequence ID" value="NZ_QOVM01000002.1"/>
</dbReference>
<keyword evidence="2" id="KW-0808">Transferase</keyword>
<sequence>MKKALIICYYWPPAGGPGVQRWLKFVKYLREFNIEPIVYVPENPHYPIVDSSLIEEIPEGITILKKPIYEPYALAGLFSKSQIQQISSGIINDNSKQSILQRLFLFIRGNLFIPDARKWWVKPSVSYLMSYIKSNGIDLLITTGPPHSLHLIGRQLKRKTGLPWIADFRDPWTTIGYHKKLKLTKRSSAKHKKLELEVLSSADHILVTSTTTKKDFKKITDTPISCITNGFDTIKKSGSVLDKKFTLAHIGSLLEDRNPKILWQSLKELSDELPDFSKDLSIELTGKVSASIISDIESYHLTNNLSLPGYVTHNEAIQRQNSAQLLLLIEIDSYDTQAIIPGKLFEYMASGRPIIGIGPRESDVIEILKTTQSGNYFTYTEKKNLKNTIIEYYRAFKGSGISNTTGDLTAYTRKELTRQLSEIIHQY</sequence>
<feature type="domain" description="Glycosyltransferase subfamily 4-like N-terminal" evidence="1">
    <location>
        <begin position="111"/>
        <end position="233"/>
    </location>
</feature>